<evidence type="ECO:0000256" key="4">
    <source>
        <dbReference type="ARBA" id="ARBA00022729"/>
    </source>
</evidence>
<sequence precursor="true">MKKNSLFVLMISLLLLFLAACGTSEDTTASPEADAAEEVEEETSITVTHHLGETVVEKNPETVIVFDYGTLETLDQLNVKVAGVAKGSPLPHYLSEYEGDEYENVGSLKEPDFEKIYGMDPDLILISGRQTDAYDELSEIAPTIFVGVDTTNYMESFTENVTLLGEIFGKEEIVEEKLAAINESIDTLYDTASADDKTGLIILTNEGSFSAYGEASRFGIIHDVFGVKAADENIELSTHGMNVSIEYIAEQDPDYLFVIDRNQAIGEKTEADVFNNEVIQGTKAAQNDNIVYLDPTVWYLSGGGLISVEEMVKEITEGIQ</sequence>
<evidence type="ECO:0000313" key="8">
    <source>
        <dbReference type="Proteomes" id="UP000193006"/>
    </source>
</evidence>
<dbReference type="GO" id="GO:0005886">
    <property type="term" value="C:plasma membrane"/>
    <property type="evidence" value="ECO:0007669"/>
    <property type="project" value="UniProtKB-SubCell"/>
</dbReference>
<keyword evidence="8" id="KW-1185">Reference proteome</keyword>
<proteinExistence type="inferred from homology"/>
<dbReference type="PROSITE" id="PS50983">
    <property type="entry name" value="FE_B12_PBP"/>
    <property type="match status" value="1"/>
</dbReference>
<evidence type="ECO:0000313" key="7">
    <source>
        <dbReference type="EMBL" id="ARK32258.1"/>
    </source>
</evidence>
<dbReference type="CDD" id="cd01140">
    <property type="entry name" value="FatB"/>
    <property type="match status" value="1"/>
</dbReference>
<evidence type="ECO:0000256" key="3">
    <source>
        <dbReference type="ARBA" id="ARBA00022448"/>
    </source>
</evidence>
<feature type="chain" id="PRO_5038423052" evidence="5">
    <location>
        <begin position="20"/>
        <end position="320"/>
    </location>
</feature>
<comment type="subcellular location">
    <subcellularLocation>
        <location evidence="1">Cell membrane</location>
        <topology evidence="1">Lipid-anchor</topology>
    </subcellularLocation>
</comment>
<dbReference type="SUPFAM" id="SSF53807">
    <property type="entry name" value="Helical backbone' metal receptor"/>
    <property type="match status" value="1"/>
</dbReference>
<dbReference type="PANTHER" id="PTHR30532:SF28">
    <property type="entry name" value="PETROBACTIN-BINDING PROTEIN YCLQ"/>
    <property type="match status" value="1"/>
</dbReference>
<dbReference type="AlphaFoldDB" id="A0A1X9MFN1"/>
<dbReference type="InterPro" id="IPR033870">
    <property type="entry name" value="FatB"/>
</dbReference>
<dbReference type="Gene3D" id="3.40.50.1980">
    <property type="entry name" value="Nitrogenase molybdenum iron protein domain"/>
    <property type="match status" value="2"/>
</dbReference>
<keyword evidence="3" id="KW-0813">Transport</keyword>
<evidence type="ECO:0000259" key="6">
    <source>
        <dbReference type="PROSITE" id="PS50983"/>
    </source>
</evidence>
<keyword evidence="4 5" id="KW-0732">Signal</keyword>
<dbReference type="RefSeq" id="WP_066158324.1">
    <property type="nucleotide sequence ID" value="NZ_CP020814.1"/>
</dbReference>
<organism evidence="7 8">
    <name type="scientific">Halalkalibacter krulwichiae</name>
    <dbReference type="NCBI Taxonomy" id="199441"/>
    <lineage>
        <taxon>Bacteria</taxon>
        <taxon>Bacillati</taxon>
        <taxon>Bacillota</taxon>
        <taxon>Bacilli</taxon>
        <taxon>Bacillales</taxon>
        <taxon>Bacillaceae</taxon>
        <taxon>Halalkalibacter</taxon>
    </lineage>
</organism>
<name>A0A1X9MFN1_9BACI</name>
<dbReference type="PROSITE" id="PS51257">
    <property type="entry name" value="PROKAR_LIPOPROTEIN"/>
    <property type="match status" value="1"/>
</dbReference>
<evidence type="ECO:0000256" key="1">
    <source>
        <dbReference type="ARBA" id="ARBA00004193"/>
    </source>
</evidence>
<dbReference type="InterPro" id="IPR051313">
    <property type="entry name" value="Bact_iron-sidero_bind"/>
</dbReference>
<gene>
    <name evidence="7" type="primary">yclQ_2</name>
    <name evidence="7" type="ORF">BkAM31D_21705</name>
</gene>
<dbReference type="GO" id="GO:0030288">
    <property type="term" value="C:outer membrane-bounded periplasmic space"/>
    <property type="evidence" value="ECO:0007669"/>
    <property type="project" value="TreeGrafter"/>
</dbReference>
<dbReference type="KEGG" id="bkw:BkAM31D_21705"/>
<dbReference type="GO" id="GO:1901678">
    <property type="term" value="P:iron coordination entity transport"/>
    <property type="evidence" value="ECO:0007669"/>
    <property type="project" value="UniProtKB-ARBA"/>
</dbReference>
<reference evidence="7 8" key="1">
    <citation type="submission" date="2017-04" db="EMBL/GenBank/DDBJ databases">
        <title>Bacillus krulwichiae AM31D Genome sequencing and assembly.</title>
        <authorList>
            <person name="Krulwich T.A."/>
            <person name="Anastor L."/>
            <person name="Ehrlich R."/>
            <person name="Ehrlich G.D."/>
            <person name="Janto B."/>
        </authorList>
    </citation>
    <scope>NUCLEOTIDE SEQUENCE [LARGE SCALE GENOMIC DNA]</scope>
    <source>
        <strain evidence="7 8">AM31D</strain>
    </source>
</reference>
<dbReference type="EMBL" id="CP020814">
    <property type="protein sequence ID" value="ARK32258.1"/>
    <property type="molecule type" value="Genomic_DNA"/>
</dbReference>
<evidence type="ECO:0000256" key="5">
    <source>
        <dbReference type="SAM" id="SignalP"/>
    </source>
</evidence>
<dbReference type="STRING" id="199441.BkAM31D_21705"/>
<accession>A0A1X9MFN1</accession>
<dbReference type="InterPro" id="IPR002491">
    <property type="entry name" value="ABC_transptr_periplasmic_BD"/>
</dbReference>
<dbReference type="PANTHER" id="PTHR30532">
    <property type="entry name" value="IRON III DICITRATE-BINDING PERIPLASMIC PROTEIN"/>
    <property type="match status" value="1"/>
</dbReference>
<comment type="similarity">
    <text evidence="2">Belongs to the bacterial solute-binding protein 8 family.</text>
</comment>
<dbReference type="Pfam" id="PF01497">
    <property type="entry name" value="Peripla_BP_2"/>
    <property type="match status" value="1"/>
</dbReference>
<feature type="signal peptide" evidence="5">
    <location>
        <begin position="1"/>
        <end position="19"/>
    </location>
</feature>
<evidence type="ECO:0000256" key="2">
    <source>
        <dbReference type="ARBA" id="ARBA00008814"/>
    </source>
</evidence>
<dbReference type="Proteomes" id="UP000193006">
    <property type="component" value="Chromosome"/>
</dbReference>
<feature type="domain" description="Fe/B12 periplasmic-binding" evidence="6">
    <location>
        <begin position="62"/>
        <end position="320"/>
    </location>
</feature>
<protein>
    <submittedName>
        <fullName evidence="7">Putative ABC transporter solute-binding protein YclQ</fullName>
    </submittedName>
</protein>